<reference evidence="2" key="1">
    <citation type="journal article" date="2019" name="Int. J. Syst. Evol. Microbiol.">
        <title>The Global Catalogue of Microorganisms (GCM) 10K type strain sequencing project: providing services to taxonomists for standard genome sequencing and annotation.</title>
        <authorList>
            <consortium name="The Broad Institute Genomics Platform"/>
            <consortium name="The Broad Institute Genome Sequencing Center for Infectious Disease"/>
            <person name="Wu L."/>
            <person name="Ma J."/>
        </authorList>
    </citation>
    <scope>NUCLEOTIDE SEQUENCE [LARGE SCALE GENOMIC DNA]</scope>
    <source>
        <strain evidence="2">CGMCC 1.16275</strain>
    </source>
</reference>
<dbReference type="EMBL" id="JBHUDY010000001">
    <property type="protein sequence ID" value="MFD1612622.1"/>
    <property type="molecule type" value="Genomic_DNA"/>
</dbReference>
<dbReference type="Proteomes" id="UP001597115">
    <property type="component" value="Unassembled WGS sequence"/>
</dbReference>
<sequence length="327" mass="36806">MHFTTLRYLAARNRGHTSDDAVQPVERALSECGVRGVNNDAGLIRLAGKVAARSGLYRRLTSYSNVAYLVPMMGPCFYRTFPQALFAEVVPFAFDCWPPEFGRWTHLLRTLKVRTALFTARQAAEEMRERVPGLDALWLPEAVDSAFFDPARPLAARNVDVLELGRRWDWYHDAIAGHCRDREYVHRYQQTPTSLVFAGRQALKAGLEDTKLLVCLPSSLTHPSRSGNIETLTLRYLEGMAAGCLILGRCPSELQDLFGYDPVIPIDTGDPTGQLDRLLANLHQHQQLVARNLARLHEVGTWTFRMATALGLLEERGYRASVTAQRR</sequence>
<proteinExistence type="predicted"/>
<dbReference type="RefSeq" id="WP_380889682.1">
    <property type="nucleotide sequence ID" value="NZ_JBHUDY010000001.1"/>
</dbReference>
<organism evidence="1 2">
    <name type="scientific">Sphingomonas tabacisoli</name>
    <dbReference type="NCBI Taxonomy" id="2249466"/>
    <lineage>
        <taxon>Bacteria</taxon>
        <taxon>Pseudomonadati</taxon>
        <taxon>Pseudomonadota</taxon>
        <taxon>Alphaproteobacteria</taxon>
        <taxon>Sphingomonadales</taxon>
        <taxon>Sphingomonadaceae</taxon>
        <taxon>Sphingomonas</taxon>
    </lineage>
</organism>
<name>A0ABW4I5U8_9SPHN</name>
<gene>
    <name evidence="1" type="ORF">ACFSCW_12495</name>
</gene>
<protein>
    <submittedName>
        <fullName evidence="1">Glycosyltransferase</fullName>
    </submittedName>
</protein>
<keyword evidence="2" id="KW-1185">Reference proteome</keyword>
<accession>A0ABW4I5U8</accession>
<evidence type="ECO:0000313" key="1">
    <source>
        <dbReference type="EMBL" id="MFD1612622.1"/>
    </source>
</evidence>
<comment type="caution">
    <text evidence="1">The sequence shown here is derived from an EMBL/GenBank/DDBJ whole genome shotgun (WGS) entry which is preliminary data.</text>
</comment>
<evidence type="ECO:0000313" key="2">
    <source>
        <dbReference type="Proteomes" id="UP001597115"/>
    </source>
</evidence>